<evidence type="ECO:0000313" key="4">
    <source>
        <dbReference type="Proteomes" id="UP000288805"/>
    </source>
</evidence>
<name>A0A438CL13_VITVI</name>
<reference evidence="3 4" key="1">
    <citation type="journal article" date="2018" name="PLoS Genet.">
        <title>Population sequencing reveals clonal diversity and ancestral inbreeding in the grapevine cultivar Chardonnay.</title>
        <authorList>
            <person name="Roach M.J."/>
            <person name="Johnson D.L."/>
            <person name="Bohlmann J."/>
            <person name="van Vuuren H.J."/>
            <person name="Jones S.J."/>
            <person name="Pretorius I.S."/>
            <person name="Schmidt S.A."/>
            <person name="Borneman A.R."/>
        </authorList>
    </citation>
    <scope>NUCLEOTIDE SEQUENCE [LARGE SCALE GENOMIC DNA]</scope>
    <source>
        <strain evidence="4">cv. Chardonnay</strain>
        <tissue evidence="3">Leaf</tissue>
    </source>
</reference>
<feature type="compositionally biased region" description="Basic and acidic residues" evidence="1">
    <location>
        <begin position="1"/>
        <end position="27"/>
    </location>
</feature>
<evidence type="ECO:0000313" key="3">
    <source>
        <dbReference type="EMBL" id="RVW23902.1"/>
    </source>
</evidence>
<proteinExistence type="predicted"/>
<dbReference type="AlphaFoldDB" id="A0A438CL13"/>
<gene>
    <name evidence="3" type="ORF">CK203_094657</name>
</gene>
<accession>A0A438CL13</accession>
<sequence length="707" mass="81060">MGERERERERERSGERQRDEGRRRDYAGEGDEDKEGPRRRRRGSRFPIESKVFELELIERRGKPQIFIEESKGGVSSWVRVGVESLGFLMEGLNHCIRDEKEDRWVREWKEQGRSYSLVRSANKAGCFLRLGVTDSERKQYYIYIPKGRGGKKGWAATAENLQILQRSIGRNDNMQKEMVGGNLAVKRTFAEVVKRLICRDINSVKVKVWREEIHRNLEKLEYCVVGSWNPRSGDEEDLEKLGKFLASSWGLKGRLGLAKLERNRILLEFESLDETQRAFLSRERTMGGLRLRFEKWSPRIGCREEEEQRWGMNVVASLPSIRKRRSWKSSNGLGFWLRWDGEAKPSTLEIGIEEEAYTLALWWELRLSIKKIRVDSRKRREVKGDNLSRSGSHVEVESAIEKPEELLLSDEGTGRQERVMGWEGIADWTQVSAPMGYERRPVGRVFSGLKLKGVAKEGAGPEAGPSKSWAFDEDGSLMDGARPIKPTAQELVFERPEVLTHSNKGLGWQERNLGWKGIADQAQAPVIRGVEKSLCGSNAVMGLKGERGYGSSHLILYSFDQTPEGESFDHSRVLGEINEVGPGMDGNGCWDLVEFTKDRNLASGVEWNSEMTEPQEIRNEKEDRWEESSLAKFSHFLGFSTEGLEKEILNFLIKIRKRQERIHGKELMEKSNFERELKRLECSVNYEKGNKQKGPSQGKGDQLAVD</sequence>
<feature type="region of interest" description="Disordered" evidence="1">
    <location>
        <begin position="1"/>
        <end position="41"/>
    </location>
</feature>
<feature type="region of interest" description="Disordered" evidence="1">
    <location>
        <begin position="686"/>
        <end position="707"/>
    </location>
</feature>
<organism evidence="3 4">
    <name type="scientific">Vitis vinifera</name>
    <name type="common">Grape</name>
    <dbReference type="NCBI Taxonomy" id="29760"/>
    <lineage>
        <taxon>Eukaryota</taxon>
        <taxon>Viridiplantae</taxon>
        <taxon>Streptophyta</taxon>
        <taxon>Embryophyta</taxon>
        <taxon>Tracheophyta</taxon>
        <taxon>Spermatophyta</taxon>
        <taxon>Magnoliopsida</taxon>
        <taxon>eudicotyledons</taxon>
        <taxon>Gunneridae</taxon>
        <taxon>Pentapetalae</taxon>
        <taxon>rosids</taxon>
        <taxon>Vitales</taxon>
        <taxon>Vitaceae</taxon>
        <taxon>Viteae</taxon>
        <taxon>Vitis</taxon>
    </lineage>
</organism>
<protein>
    <recommendedName>
        <fullName evidence="2">DUF4283 domain-containing protein</fullName>
    </recommendedName>
</protein>
<comment type="caution">
    <text evidence="3">The sequence shown here is derived from an EMBL/GenBank/DDBJ whole genome shotgun (WGS) entry which is preliminary data.</text>
</comment>
<evidence type="ECO:0000259" key="2">
    <source>
        <dbReference type="Pfam" id="PF14111"/>
    </source>
</evidence>
<feature type="domain" description="DUF4283" evidence="2">
    <location>
        <begin position="218"/>
        <end position="304"/>
    </location>
</feature>
<dbReference type="EMBL" id="QGNW01002184">
    <property type="protein sequence ID" value="RVW23902.1"/>
    <property type="molecule type" value="Genomic_DNA"/>
</dbReference>
<dbReference type="InterPro" id="IPR025558">
    <property type="entry name" value="DUF4283"/>
</dbReference>
<evidence type="ECO:0000256" key="1">
    <source>
        <dbReference type="SAM" id="MobiDB-lite"/>
    </source>
</evidence>
<dbReference type="Proteomes" id="UP000288805">
    <property type="component" value="Unassembled WGS sequence"/>
</dbReference>
<dbReference type="Pfam" id="PF14111">
    <property type="entry name" value="DUF4283"/>
    <property type="match status" value="1"/>
</dbReference>